<reference evidence="5" key="2">
    <citation type="journal article" date="2023" name="Nat. Commun.">
        <title>Cultivation of marine bacteria of the SAR202 clade.</title>
        <authorList>
            <person name="Lim Y."/>
            <person name="Seo J.H."/>
            <person name="Giovannoni S.J."/>
            <person name="Kang I."/>
            <person name="Cho J.C."/>
        </authorList>
    </citation>
    <scope>NUCLEOTIDE SEQUENCE</scope>
    <source>
        <strain evidence="5">JH1073</strain>
    </source>
</reference>
<dbReference type="PANTHER" id="PTHR43584">
    <property type="entry name" value="NUCLEOTIDYL TRANSFERASE"/>
    <property type="match status" value="1"/>
</dbReference>
<dbReference type="InterPro" id="IPR005835">
    <property type="entry name" value="NTP_transferase_dom"/>
</dbReference>
<protein>
    <submittedName>
        <fullName evidence="5">NTP transferase domain-containing protein</fullName>
    </submittedName>
</protein>
<dbReference type="EMBL" id="CP046147">
    <property type="protein sequence ID" value="WFG39821.1"/>
    <property type="molecule type" value="Genomic_DNA"/>
</dbReference>
<dbReference type="AlphaFoldDB" id="A0AAJ5ZGY9"/>
<name>A0AAJ5ZGY9_9CHLR</name>
<evidence type="ECO:0000256" key="1">
    <source>
        <dbReference type="ARBA" id="ARBA00022679"/>
    </source>
</evidence>
<evidence type="ECO:0000313" key="6">
    <source>
        <dbReference type="Proteomes" id="UP001219901"/>
    </source>
</evidence>
<reference evidence="6 7" key="1">
    <citation type="submission" date="2019-11" db="EMBL/GenBank/DDBJ databases">
        <authorList>
            <person name="Cho J.-C."/>
        </authorList>
    </citation>
    <scope>NUCLEOTIDE SEQUENCE [LARGE SCALE GENOMIC DNA]</scope>
    <source>
        <strain evidence="5 6">JH1073</strain>
        <strain evidence="4 7">JH702</strain>
    </source>
</reference>
<keyword evidence="2" id="KW-0548">Nucleotidyltransferase</keyword>
<organism evidence="5 6">
    <name type="scientific">Candidatus Lucifugimonas marina</name>
    <dbReference type="NCBI Taxonomy" id="3038979"/>
    <lineage>
        <taxon>Bacteria</taxon>
        <taxon>Bacillati</taxon>
        <taxon>Chloroflexota</taxon>
        <taxon>Dehalococcoidia</taxon>
        <taxon>SAR202 cluster</taxon>
        <taxon>Candidatus Lucifugimonadales</taxon>
        <taxon>Candidatus Lucifugimonadaceae</taxon>
        <taxon>Candidatus Lucifugimonas</taxon>
    </lineage>
</organism>
<reference evidence="6" key="3">
    <citation type="submission" date="2023-06" db="EMBL/GenBank/DDBJ databases">
        <title>Pangenomics reveal diversification of enzyme families and niche specialization in globally abundant SAR202 bacteria.</title>
        <authorList>
            <person name="Saw J.H.W."/>
        </authorList>
    </citation>
    <scope>NUCLEOTIDE SEQUENCE [LARGE SCALE GENOMIC DNA]</scope>
    <source>
        <strain evidence="6">JH1073</strain>
    </source>
</reference>
<gene>
    <name evidence="4" type="ORF">GKO46_14055</name>
    <name evidence="5" type="ORF">GKO48_09380</name>
</gene>
<evidence type="ECO:0000313" key="7">
    <source>
        <dbReference type="Proteomes" id="UP001321249"/>
    </source>
</evidence>
<dbReference type="GO" id="GO:0016779">
    <property type="term" value="F:nucleotidyltransferase activity"/>
    <property type="evidence" value="ECO:0007669"/>
    <property type="project" value="UniProtKB-KW"/>
</dbReference>
<dbReference type="Proteomes" id="UP001219901">
    <property type="component" value="Chromosome"/>
</dbReference>
<sequence length="247" mass="27852">MTCIKAVILSAGVGSRIRPLTDDRPKTLLTIGGIPILERMLTNIRASGIDEIVIVVGYLHEQIQTFVRNKFPELDIRFVINNRYRETNTGYSLMIAEELISGFPFVKFDGDVVFELEVLQRLLDSDKANCLSIDRNIALDSEEVKVILTGDSRILRVSKTIAPASAIGESIGIEKIDAETGNLLFAELRTMMRSDNNLRQYYEGAYERLIANDIDFHAVDITALNWTEIDTRQDYDTAERIFGNSDK</sequence>
<evidence type="ECO:0000256" key="2">
    <source>
        <dbReference type="ARBA" id="ARBA00022695"/>
    </source>
</evidence>
<evidence type="ECO:0000259" key="3">
    <source>
        <dbReference type="Pfam" id="PF00483"/>
    </source>
</evidence>
<dbReference type="Pfam" id="PF00483">
    <property type="entry name" value="NTP_transferase"/>
    <property type="match status" value="1"/>
</dbReference>
<dbReference type="EMBL" id="WMBE01000011">
    <property type="protein sequence ID" value="MDG0868183.1"/>
    <property type="molecule type" value="Genomic_DNA"/>
</dbReference>
<keyword evidence="6" id="KW-1185">Reference proteome</keyword>
<dbReference type="SUPFAM" id="SSF53448">
    <property type="entry name" value="Nucleotide-diphospho-sugar transferases"/>
    <property type="match status" value="1"/>
</dbReference>
<keyword evidence="1 5" id="KW-0808">Transferase</keyword>
<dbReference type="Gene3D" id="3.90.550.10">
    <property type="entry name" value="Spore Coat Polysaccharide Biosynthesis Protein SpsA, Chain A"/>
    <property type="match status" value="1"/>
</dbReference>
<feature type="domain" description="Nucleotidyl transferase" evidence="3">
    <location>
        <begin position="5"/>
        <end position="122"/>
    </location>
</feature>
<dbReference type="InterPro" id="IPR050065">
    <property type="entry name" value="GlmU-like"/>
</dbReference>
<dbReference type="Proteomes" id="UP001321249">
    <property type="component" value="Unassembled WGS sequence"/>
</dbReference>
<accession>A0AAJ5ZGY9</accession>
<proteinExistence type="predicted"/>
<dbReference type="RefSeq" id="WP_342827303.1">
    <property type="nucleotide sequence ID" value="NZ_CP046146.1"/>
</dbReference>
<dbReference type="CDD" id="cd02523">
    <property type="entry name" value="PC_cytidylyltransferase"/>
    <property type="match status" value="1"/>
</dbReference>
<evidence type="ECO:0000313" key="4">
    <source>
        <dbReference type="EMBL" id="MDG0868183.1"/>
    </source>
</evidence>
<dbReference type="InterPro" id="IPR029044">
    <property type="entry name" value="Nucleotide-diphossugar_trans"/>
</dbReference>
<dbReference type="PANTHER" id="PTHR43584:SF5">
    <property type="entry name" value="PROTEIN LICC"/>
    <property type="match status" value="1"/>
</dbReference>
<evidence type="ECO:0000313" key="5">
    <source>
        <dbReference type="EMBL" id="WFG39821.1"/>
    </source>
</evidence>